<dbReference type="GeneID" id="108272636"/>
<dbReference type="InterPro" id="IPR036179">
    <property type="entry name" value="Ig-like_dom_sf"/>
</dbReference>
<dbReference type="GO" id="GO:0046982">
    <property type="term" value="F:protein heterodimerization activity"/>
    <property type="evidence" value="ECO:0007669"/>
    <property type="project" value="InterPro"/>
</dbReference>
<dbReference type="PANTHER" id="PTHR44598:SF3">
    <property type="entry name" value="JUNCTIONAL ADHESION MOLECULE 3B"/>
    <property type="match status" value="1"/>
</dbReference>
<feature type="region of interest" description="Disordered" evidence="2">
    <location>
        <begin position="282"/>
        <end position="301"/>
    </location>
</feature>
<dbReference type="Proteomes" id="UP000221080">
    <property type="component" value="Chromosome 12"/>
</dbReference>
<feature type="chain" id="PRO_5037137734" evidence="4">
    <location>
        <begin position="22"/>
        <end position="317"/>
    </location>
</feature>
<keyword evidence="6" id="KW-1185">Reference proteome</keyword>
<dbReference type="Pfam" id="PF08205">
    <property type="entry name" value="C2-set_2"/>
    <property type="match status" value="1"/>
</dbReference>
<dbReference type="GO" id="GO:0044291">
    <property type="term" value="C:cell-cell contact zone"/>
    <property type="evidence" value="ECO:0007669"/>
    <property type="project" value="TreeGrafter"/>
</dbReference>
<evidence type="ECO:0000256" key="3">
    <source>
        <dbReference type="SAM" id="Phobius"/>
    </source>
</evidence>
<organism evidence="6 7">
    <name type="scientific">Ictalurus punctatus</name>
    <name type="common">Channel catfish</name>
    <name type="synonym">Silurus punctatus</name>
    <dbReference type="NCBI Taxonomy" id="7998"/>
    <lineage>
        <taxon>Eukaryota</taxon>
        <taxon>Metazoa</taxon>
        <taxon>Chordata</taxon>
        <taxon>Craniata</taxon>
        <taxon>Vertebrata</taxon>
        <taxon>Euteleostomi</taxon>
        <taxon>Actinopterygii</taxon>
        <taxon>Neopterygii</taxon>
        <taxon>Teleostei</taxon>
        <taxon>Ostariophysi</taxon>
        <taxon>Siluriformes</taxon>
        <taxon>Ictaluridae</taxon>
        <taxon>Ictalurus</taxon>
    </lineage>
</organism>
<feature type="transmembrane region" description="Helical" evidence="3">
    <location>
        <begin position="247"/>
        <end position="267"/>
    </location>
</feature>
<feature type="domain" description="Ig-like" evidence="5">
    <location>
        <begin position="135"/>
        <end position="231"/>
    </location>
</feature>
<protein>
    <submittedName>
        <fullName evidence="7">Uncharacterized protein LOC108272636 isoform X1</fullName>
    </submittedName>
</protein>
<dbReference type="PANTHER" id="PTHR44598">
    <property type="entry name" value="JUNCTIONAL ADHESION MOLECULE C"/>
    <property type="match status" value="1"/>
</dbReference>
<accession>A0A2D0S2H7</accession>
<proteinExistence type="predicted"/>
<reference evidence="7" key="2">
    <citation type="submission" date="2025-08" db="UniProtKB">
        <authorList>
            <consortium name="RefSeq"/>
        </authorList>
    </citation>
    <scope>IDENTIFICATION</scope>
    <source>
        <tissue evidence="7">Blood</tissue>
    </source>
</reference>
<dbReference type="SUPFAM" id="SSF48726">
    <property type="entry name" value="Immunoglobulin"/>
    <property type="match status" value="2"/>
</dbReference>
<dbReference type="GO" id="GO:0098636">
    <property type="term" value="C:protein complex involved in cell adhesion"/>
    <property type="evidence" value="ECO:0007669"/>
    <property type="project" value="TreeGrafter"/>
</dbReference>
<dbReference type="GO" id="GO:0005886">
    <property type="term" value="C:plasma membrane"/>
    <property type="evidence" value="ECO:0007669"/>
    <property type="project" value="TreeGrafter"/>
</dbReference>
<dbReference type="InterPro" id="IPR042974">
    <property type="entry name" value="JAM-C"/>
</dbReference>
<dbReference type="RefSeq" id="XP_017336651.2">
    <property type="nucleotide sequence ID" value="XM_017481162.3"/>
</dbReference>
<keyword evidence="3" id="KW-0812">Transmembrane</keyword>
<keyword evidence="4" id="KW-0732">Signal</keyword>
<name>A0A2D0S2H7_ICTPU</name>
<keyword evidence="3" id="KW-1133">Transmembrane helix</keyword>
<reference evidence="6" key="1">
    <citation type="journal article" date="2016" name="Nat. Commun.">
        <title>The channel catfish genome sequence provides insights into the evolution of scale formation in teleosts.</title>
        <authorList>
            <person name="Liu Z."/>
            <person name="Liu S."/>
            <person name="Yao J."/>
            <person name="Bao L."/>
            <person name="Zhang J."/>
            <person name="Li Y."/>
            <person name="Jiang C."/>
            <person name="Sun L."/>
            <person name="Wang R."/>
            <person name="Zhang Y."/>
            <person name="Zhou T."/>
            <person name="Zeng Q."/>
            <person name="Fu Q."/>
            <person name="Gao S."/>
            <person name="Li N."/>
            <person name="Koren S."/>
            <person name="Jiang Y."/>
            <person name="Zimin A."/>
            <person name="Xu P."/>
            <person name="Phillippy A.M."/>
            <person name="Geng X."/>
            <person name="Song L."/>
            <person name="Sun F."/>
            <person name="Li C."/>
            <person name="Wang X."/>
            <person name="Chen A."/>
            <person name="Jin Y."/>
            <person name="Yuan Z."/>
            <person name="Yang Y."/>
            <person name="Tan S."/>
            <person name="Peatman E."/>
            <person name="Lu J."/>
            <person name="Qin Z."/>
            <person name="Dunham R."/>
            <person name="Li Z."/>
            <person name="Sonstegard T."/>
            <person name="Feng J."/>
            <person name="Danzmann R.G."/>
            <person name="Schroeder S."/>
            <person name="Scheffler B."/>
            <person name="Duke M.V."/>
            <person name="Ballard L."/>
            <person name="Kucuktas H."/>
            <person name="Kaltenboeck L."/>
            <person name="Liu H."/>
            <person name="Armbruster J."/>
            <person name="Xie Y."/>
            <person name="Kirby M.L."/>
            <person name="Tian Y."/>
            <person name="Flanagan M.E."/>
            <person name="Mu W."/>
            <person name="Waldbieser G.C."/>
        </authorList>
    </citation>
    <scope>NUCLEOTIDE SEQUENCE [LARGE SCALE GENOMIC DNA]</scope>
    <source>
        <strain evidence="6">SDA103</strain>
    </source>
</reference>
<dbReference type="InterPro" id="IPR013162">
    <property type="entry name" value="CD80_C2-set"/>
</dbReference>
<dbReference type="GO" id="GO:0016477">
    <property type="term" value="P:cell migration"/>
    <property type="evidence" value="ECO:0007669"/>
    <property type="project" value="TreeGrafter"/>
</dbReference>
<sequence length="317" mass="34782">MASTTLLFFVLILSSVRVGQSAESLLKLKCQPAVGVIGQTTNISCSIESLTDPKPISINTVVLTRSGENEPCFTFQPYLNKVTGDSRFKVENGPSLQLHNTAITDEGGYWYFIRTNLGNEQVKFTISVTAKYSNPLITTMQKEIVNGEHADLYCSASGGYPAGTIHWFDQSNTNWTKSATLQSTQGNDGLFTLTSKLSFQTFDTLWAPFRCVVLNNKYEEEGGSMSTLEIKDNPANPPAGNSTVKNIIAPVIVIGSLIIGLLIVLLFKRRCARQQRRASTLPFLNSNSPEHTYPEEGEALNEPVYKKAADAEEKIAV</sequence>
<dbReference type="InterPro" id="IPR007110">
    <property type="entry name" value="Ig-like_dom"/>
</dbReference>
<evidence type="ECO:0000313" key="7">
    <source>
        <dbReference type="RefSeq" id="XP_017336651.2"/>
    </source>
</evidence>
<evidence type="ECO:0000259" key="5">
    <source>
        <dbReference type="PROSITE" id="PS50835"/>
    </source>
</evidence>
<evidence type="ECO:0000256" key="2">
    <source>
        <dbReference type="SAM" id="MobiDB-lite"/>
    </source>
</evidence>
<keyword evidence="1" id="KW-1015">Disulfide bond</keyword>
<dbReference type="Gene3D" id="2.60.40.10">
    <property type="entry name" value="Immunoglobulins"/>
    <property type="match status" value="2"/>
</dbReference>
<dbReference type="GO" id="GO:0098632">
    <property type="term" value="F:cell-cell adhesion mediator activity"/>
    <property type="evidence" value="ECO:0007669"/>
    <property type="project" value="TreeGrafter"/>
</dbReference>
<feature type="signal peptide" evidence="4">
    <location>
        <begin position="1"/>
        <end position="21"/>
    </location>
</feature>
<dbReference type="OrthoDB" id="9942764at2759"/>
<dbReference type="GO" id="GO:0042803">
    <property type="term" value="F:protein homodimerization activity"/>
    <property type="evidence" value="ECO:0007669"/>
    <property type="project" value="InterPro"/>
</dbReference>
<gene>
    <name evidence="7" type="primary">LOC108272636</name>
</gene>
<dbReference type="InterPro" id="IPR013783">
    <property type="entry name" value="Ig-like_fold"/>
</dbReference>
<evidence type="ECO:0000256" key="4">
    <source>
        <dbReference type="SAM" id="SignalP"/>
    </source>
</evidence>
<dbReference type="PROSITE" id="PS50835">
    <property type="entry name" value="IG_LIKE"/>
    <property type="match status" value="1"/>
</dbReference>
<evidence type="ECO:0000256" key="1">
    <source>
        <dbReference type="ARBA" id="ARBA00023157"/>
    </source>
</evidence>
<dbReference type="GO" id="GO:0005178">
    <property type="term" value="F:integrin binding"/>
    <property type="evidence" value="ECO:0007669"/>
    <property type="project" value="TreeGrafter"/>
</dbReference>
<dbReference type="AlphaFoldDB" id="A0A2D0S2H7"/>
<dbReference type="KEGG" id="ipu:108272636"/>
<evidence type="ECO:0000313" key="6">
    <source>
        <dbReference type="Proteomes" id="UP000221080"/>
    </source>
</evidence>
<keyword evidence="3" id="KW-0472">Membrane</keyword>